<dbReference type="InterPro" id="IPR001816">
    <property type="entry name" value="Transl_elong_EFTs/EF1B"/>
</dbReference>
<keyword evidence="8" id="KW-0934">Plastid</keyword>
<evidence type="ECO:0000256" key="3">
    <source>
        <dbReference type="ARBA" id="ARBA00022917"/>
    </source>
</evidence>
<comment type="function">
    <text evidence="4 6">Associates with the EF-Tu.GDP complex and induces the exchange of GDP to GTP. It remains bound to the aminoacyl-tRNA.EF-Tu.GTP complex up to the GTP hydrolysis stage on the ribosome.</text>
</comment>
<comment type="subcellular location">
    <subcellularLocation>
        <location evidence="4">Cytoplasm</location>
    </subcellularLocation>
    <subcellularLocation>
        <location evidence="5">Mitochondrion</location>
    </subcellularLocation>
</comment>
<geneLocation type="plastid" evidence="8"/>
<evidence type="ECO:0000256" key="1">
    <source>
        <dbReference type="ARBA" id="ARBA00005532"/>
    </source>
</evidence>
<dbReference type="SUPFAM" id="SSF54713">
    <property type="entry name" value="Elongation factor Ts (EF-Ts), dimerisation domain"/>
    <property type="match status" value="1"/>
</dbReference>
<evidence type="ECO:0000256" key="4">
    <source>
        <dbReference type="HAMAP-Rule" id="MF_00050"/>
    </source>
</evidence>
<evidence type="ECO:0000256" key="6">
    <source>
        <dbReference type="RuleBase" id="RU000642"/>
    </source>
</evidence>
<dbReference type="PANTHER" id="PTHR11741:SF0">
    <property type="entry name" value="ELONGATION FACTOR TS, MITOCHONDRIAL"/>
    <property type="match status" value="1"/>
</dbReference>
<keyword evidence="2 4" id="KW-0251">Elongation factor</keyword>
<dbReference type="EMBL" id="MK814675">
    <property type="protein sequence ID" value="QCI07013.1"/>
    <property type="molecule type" value="Genomic_DNA"/>
</dbReference>
<dbReference type="NCBIfam" id="TIGR00116">
    <property type="entry name" value="tsf"/>
    <property type="match status" value="1"/>
</dbReference>
<dbReference type="Gene3D" id="1.10.286.20">
    <property type="match status" value="1"/>
</dbReference>
<protein>
    <recommendedName>
        <fullName evidence="5">Elongation factor Ts, mitochondrial</fullName>
        <shortName evidence="5">EF-Ts</shortName>
        <shortName evidence="5">EF-TsMt</shortName>
    </recommendedName>
</protein>
<organism evidence="8">
    <name type="scientific">Haraldiophyllum bonnemaisonii</name>
    <dbReference type="NCBI Taxonomy" id="167977"/>
    <lineage>
        <taxon>Eukaryota</taxon>
        <taxon>Rhodophyta</taxon>
        <taxon>Florideophyceae</taxon>
        <taxon>Rhodymeniophycidae</taxon>
        <taxon>Ceramiales</taxon>
        <taxon>Delesseriaceae</taxon>
        <taxon>Haraldiophyllum</taxon>
    </lineage>
</organism>
<dbReference type="InterPro" id="IPR014039">
    <property type="entry name" value="Transl_elong_EFTs/EF1B_dimer"/>
</dbReference>
<dbReference type="Pfam" id="PF00889">
    <property type="entry name" value="EF_TS"/>
    <property type="match status" value="1"/>
</dbReference>
<comment type="similarity">
    <text evidence="1 4 6">Belongs to the EF-Ts family.</text>
</comment>
<evidence type="ECO:0000256" key="5">
    <source>
        <dbReference type="HAMAP-Rule" id="MF_03135"/>
    </source>
</evidence>
<evidence type="ECO:0000256" key="2">
    <source>
        <dbReference type="ARBA" id="ARBA00022768"/>
    </source>
</evidence>
<dbReference type="InterPro" id="IPR018101">
    <property type="entry name" value="Transl_elong_Ts_CS"/>
</dbReference>
<name>A0A4D6WU97_9FLOR</name>
<gene>
    <name evidence="8" type="primary">tsf</name>
</gene>
<sequence length="220" mass="25080">MSQQISSKNIQELRNKTGAGMMDCKKALVASDNNIDIAIEYLRKKGLAKADKKSSRIATEGIIHSYIHAGSKIGVILELNCETDFVAREMKFIELAKNISMQIAAYQSIEYVCVDDIPDHIILSEKNIESKKEDLINKPKEIQEKIINARIEKKLKEMSLMDQSFMRNSDISIEELVKQHISLLGENIKIRRFVRFILGEGLDNKSNNFAQEVSQMIYNN</sequence>
<dbReference type="InterPro" id="IPR009060">
    <property type="entry name" value="UBA-like_sf"/>
</dbReference>
<keyword evidence="3 4" id="KW-0648">Protein biosynthesis</keyword>
<accession>A0A4D6WU97</accession>
<dbReference type="HAMAP" id="MF_00050">
    <property type="entry name" value="EF_Ts"/>
    <property type="match status" value="1"/>
</dbReference>
<evidence type="ECO:0000259" key="7">
    <source>
        <dbReference type="Pfam" id="PF00889"/>
    </source>
</evidence>
<dbReference type="Gene3D" id="1.10.8.10">
    <property type="entry name" value="DNA helicase RuvA subunit, C-terminal domain"/>
    <property type="match status" value="1"/>
</dbReference>
<reference evidence="8" key="1">
    <citation type="journal article" date="2019" name="Mol. Phylogenet. Evol.">
        <title>Morphological evolution and classification of the red algal order Ceramiales inferred using plastid phylogenomics.</title>
        <authorList>
            <person name="Diaz-Tapia P."/>
            <person name="Pasella M.M."/>
            <person name="Verbruggen H."/>
            <person name="Maggs C.A."/>
        </authorList>
    </citation>
    <scope>NUCLEOTIDE SEQUENCE</scope>
    <source>
        <strain evidence="8">15261_6</strain>
    </source>
</reference>
<reference evidence="8" key="2">
    <citation type="submission" date="2019-04" db="EMBL/GenBank/DDBJ databases">
        <authorList>
            <person name="Pasella M."/>
        </authorList>
    </citation>
    <scope>NUCLEOTIDE SEQUENCE</scope>
    <source>
        <strain evidence="8">15261_6</strain>
    </source>
</reference>
<feature type="domain" description="Translation elongation factor EFTs/EF1B dimerisation" evidence="7">
    <location>
        <begin position="57"/>
        <end position="200"/>
    </location>
</feature>
<dbReference type="SUPFAM" id="SSF46934">
    <property type="entry name" value="UBA-like"/>
    <property type="match status" value="1"/>
</dbReference>
<dbReference type="InterPro" id="IPR036402">
    <property type="entry name" value="EF-Ts_dimer_sf"/>
</dbReference>
<dbReference type="PANTHER" id="PTHR11741">
    <property type="entry name" value="ELONGATION FACTOR TS"/>
    <property type="match status" value="1"/>
</dbReference>
<keyword evidence="4" id="KW-0963">Cytoplasm</keyword>
<dbReference type="GO" id="GO:0005739">
    <property type="term" value="C:mitochondrion"/>
    <property type="evidence" value="ECO:0007669"/>
    <property type="project" value="UniProtKB-SubCell"/>
</dbReference>
<dbReference type="FunFam" id="1.10.8.10:FF:000001">
    <property type="entry name" value="Elongation factor Ts"/>
    <property type="match status" value="1"/>
</dbReference>
<keyword evidence="5" id="KW-0496">Mitochondrion</keyword>
<dbReference type="PROSITE" id="PS01126">
    <property type="entry name" value="EF_TS_1"/>
    <property type="match status" value="1"/>
</dbReference>
<evidence type="ECO:0000313" key="8">
    <source>
        <dbReference type="EMBL" id="QCI07013.1"/>
    </source>
</evidence>
<dbReference type="GO" id="GO:0003746">
    <property type="term" value="F:translation elongation factor activity"/>
    <property type="evidence" value="ECO:0007669"/>
    <property type="project" value="UniProtKB-UniRule"/>
</dbReference>
<dbReference type="PROSITE" id="PS01127">
    <property type="entry name" value="EF_TS_2"/>
    <property type="match status" value="1"/>
</dbReference>
<dbReference type="CDD" id="cd14275">
    <property type="entry name" value="UBA_EF-Ts"/>
    <property type="match status" value="1"/>
</dbReference>
<proteinExistence type="inferred from homology"/>
<dbReference type="AlphaFoldDB" id="A0A4D6WU97"/>
<dbReference type="Gene3D" id="3.30.479.20">
    <property type="entry name" value="Elongation factor Ts, dimerisation domain"/>
    <property type="match status" value="1"/>
</dbReference>